<organism evidence="1 2">
    <name type="scientific">Paraburkholderia pallida</name>
    <dbReference type="NCBI Taxonomy" id="2547399"/>
    <lineage>
        <taxon>Bacteria</taxon>
        <taxon>Pseudomonadati</taxon>
        <taxon>Pseudomonadota</taxon>
        <taxon>Betaproteobacteria</taxon>
        <taxon>Burkholderiales</taxon>
        <taxon>Burkholderiaceae</taxon>
        <taxon>Paraburkholderia</taxon>
    </lineage>
</organism>
<keyword evidence="1" id="KW-0614">Plasmid</keyword>
<dbReference type="GeneID" id="39650285"/>
<name>A0A4P7DAQ3_9BURK</name>
<protein>
    <submittedName>
        <fullName evidence="1">Uncharacterized protein</fullName>
    </submittedName>
</protein>
<dbReference type="OrthoDB" id="8910946at2"/>
<geneLocation type="plasmid" evidence="1 2">
    <name>unnamed1</name>
</geneLocation>
<proteinExistence type="predicted"/>
<dbReference type="Proteomes" id="UP000295727">
    <property type="component" value="Plasmid unnamed1"/>
</dbReference>
<dbReference type="EMBL" id="CP038152">
    <property type="protein sequence ID" value="QBR04014.1"/>
    <property type="molecule type" value="Genomic_DNA"/>
</dbReference>
<dbReference type="AlphaFoldDB" id="A0A4P7DAQ3"/>
<evidence type="ECO:0000313" key="2">
    <source>
        <dbReference type="Proteomes" id="UP000295727"/>
    </source>
</evidence>
<keyword evidence="2" id="KW-1185">Reference proteome</keyword>
<reference evidence="1 2" key="1">
    <citation type="submission" date="2019-03" db="EMBL/GenBank/DDBJ databases">
        <title>Paraburkholderia sp. 7MH5, isolated from subtropical forest soil.</title>
        <authorList>
            <person name="Gao Z.-H."/>
            <person name="Qiu L.-H."/>
        </authorList>
    </citation>
    <scope>NUCLEOTIDE SEQUENCE [LARGE SCALE GENOMIC DNA]</scope>
    <source>
        <strain evidence="1 2">7MH5</strain>
        <plasmid evidence="1 2">unnamed1</plasmid>
    </source>
</reference>
<dbReference type="RefSeq" id="WP_134759983.1">
    <property type="nucleotide sequence ID" value="NZ_CP038152.1"/>
</dbReference>
<dbReference type="KEGG" id="ppai:E1956_43235"/>
<gene>
    <name evidence="1" type="ORF">E1956_43235</name>
</gene>
<accession>A0A4P7DAQ3</accession>
<evidence type="ECO:0000313" key="1">
    <source>
        <dbReference type="EMBL" id="QBR04014.1"/>
    </source>
</evidence>
<sequence>MMPSGRRHGVKLVVPGDRSPQQAPAVFELHEDLREVICARYLTDIQRAMSASNLDASSSA</sequence>